<dbReference type="InterPro" id="IPR028090">
    <property type="entry name" value="JAB_dom_prok"/>
</dbReference>
<sequence>MKYTYNILEGDEISFENLKLARARRVALAVQRHPYCISESVLYVVKKTGEEIIYLTFDNEIPEEPLNGIQAYEDVAIICHPDDQMHPEVYALRTDFKNGLTHTNVKLFEHPVSLCVTEQSFEEIRHLFNEYEFIESIRQWFSLTAEDKLHQEDQPLEAFFHPKGYAVLHPQFRPYEPWYLEQIGNSEMYAITNNLSDNLSFSLYYFEADPTLHGFIRREPKSVSDLDETITVSGIPFSEVVTNMLNFGLNDFSENKVQWSYGIAFLAKIPVLRNINDETPSKDIFLLFTSKNSILDLGQRSGCIDKAHDKWAPILFKKFDVSLVKNLNIELYSTMDDFSTLSAANYNNIEFNESSYFLVGAGALGSQVLNLFARMGYGKWFLTDHDTLFPHNIAKHVLGRNDVGFNKALRLAQQINHMVGSEMVVPFDKKFQDLEVDSRFAEIISKVEVIFDMSTSIAVARKLARDCNEITDAPRISSFLNPTGTDLVILAEDKQRMHRLDLLEMQYYRCLTETPGLQNHLKITSKEKIRYNRNSCREITNKINQTDVAIHASICAKKIQDIAKTGNASISIWKITNDTQEVKKYNFTPTHWTDFVDSGWNICVDDALIEKMHTYRETKLPNETGGILVGTVDNERKVVYLVDTIFAPIDSIEEETGFVRGTKGLIEEYRNYMEITDNQLMYLGEWHSHPKNCSTKPSNLDENLFEYLAFNLGIQGYPAVMCIIGDNNINLRISLNNE</sequence>
<dbReference type="KEGG" id="mcos:GM418_30100"/>
<dbReference type="GO" id="GO:0008237">
    <property type="term" value="F:metallopeptidase activity"/>
    <property type="evidence" value="ECO:0007669"/>
    <property type="project" value="UniProtKB-KW"/>
</dbReference>
<dbReference type="GO" id="GO:0046872">
    <property type="term" value="F:metal ion binding"/>
    <property type="evidence" value="ECO:0007669"/>
    <property type="project" value="UniProtKB-KW"/>
</dbReference>
<keyword evidence="5" id="KW-0482">Metalloprotease</keyword>
<evidence type="ECO:0000259" key="6">
    <source>
        <dbReference type="Pfam" id="PF00899"/>
    </source>
</evidence>
<dbReference type="Pfam" id="PF14464">
    <property type="entry name" value="Prok-JAB"/>
    <property type="match status" value="1"/>
</dbReference>
<dbReference type="Gene3D" id="3.40.140.10">
    <property type="entry name" value="Cytidine Deaminase, domain 2"/>
    <property type="match status" value="1"/>
</dbReference>
<evidence type="ECO:0000259" key="7">
    <source>
        <dbReference type="Pfam" id="PF14464"/>
    </source>
</evidence>
<dbReference type="GO" id="GO:0008641">
    <property type="term" value="F:ubiquitin-like modifier activating enzyme activity"/>
    <property type="evidence" value="ECO:0007669"/>
    <property type="project" value="InterPro"/>
</dbReference>
<name>A0A6I6K5M1_9BACT</name>
<dbReference type="Gene3D" id="3.40.50.720">
    <property type="entry name" value="NAD(P)-binding Rossmann-like Domain"/>
    <property type="match status" value="1"/>
</dbReference>
<keyword evidence="9" id="KW-1185">Reference proteome</keyword>
<evidence type="ECO:0000313" key="8">
    <source>
        <dbReference type="EMBL" id="QGY47762.1"/>
    </source>
</evidence>
<keyword evidence="2" id="KW-0479">Metal-binding</keyword>
<evidence type="ECO:0000256" key="2">
    <source>
        <dbReference type="ARBA" id="ARBA00022723"/>
    </source>
</evidence>
<evidence type="ECO:0008006" key="10">
    <source>
        <dbReference type="Google" id="ProtNLM"/>
    </source>
</evidence>
<dbReference type="InterPro" id="IPR032865">
    <property type="entry name" value="Prok-E2_A"/>
</dbReference>
<dbReference type="GO" id="GO:0006508">
    <property type="term" value="P:proteolysis"/>
    <property type="evidence" value="ECO:0007669"/>
    <property type="project" value="UniProtKB-KW"/>
</dbReference>
<dbReference type="EMBL" id="CP046401">
    <property type="protein sequence ID" value="QGY47762.1"/>
    <property type="molecule type" value="Genomic_DNA"/>
</dbReference>
<dbReference type="Proteomes" id="UP000428260">
    <property type="component" value="Chromosome"/>
</dbReference>
<protein>
    <recommendedName>
        <fullName evidence="10">Thiamine biosynthesis protein ThiF</fullName>
    </recommendedName>
</protein>
<keyword evidence="4" id="KW-0862">Zinc</keyword>
<dbReference type="InterPro" id="IPR000594">
    <property type="entry name" value="ThiF_NAD_FAD-bd"/>
</dbReference>
<proteinExistence type="predicted"/>
<evidence type="ECO:0000256" key="5">
    <source>
        <dbReference type="ARBA" id="ARBA00023049"/>
    </source>
</evidence>
<dbReference type="AlphaFoldDB" id="A0A6I6K5M1"/>
<accession>A0A6I6K5M1</accession>
<reference evidence="8 9" key="1">
    <citation type="submission" date="2019-11" db="EMBL/GenBank/DDBJ databases">
        <authorList>
            <person name="Zheng R.K."/>
            <person name="Sun C.M."/>
        </authorList>
    </citation>
    <scope>NUCLEOTIDE SEQUENCE [LARGE SCALE GENOMIC DNA]</scope>
    <source>
        <strain evidence="8 9">WC007</strain>
    </source>
</reference>
<organism evidence="8 9">
    <name type="scientific">Maribellus comscasis</name>
    <dbReference type="NCBI Taxonomy" id="2681766"/>
    <lineage>
        <taxon>Bacteria</taxon>
        <taxon>Pseudomonadati</taxon>
        <taxon>Bacteroidota</taxon>
        <taxon>Bacteroidia</taxon>
        <taxon>Marinilabiliales</taxon>
        <taxon>Prolixibacteraceae</taxon>
        <taxon>Maribellus</taxon>
    </lineage>
</organism>
<keyword evidence="3" id="KW-0378">Hydrolase</keyword>
<dbReference type="SUPFAM" id="SSF102712">
    <property type="entry name" value="JAB1/MPN domain"/>
    <property type="match status" value="1"/>
</dbReference>
<feature type="domain" description="JAB" evidence="7">
    <location>
        <begin position="607"/>
        <end position="726"/>
    </location>
</feature>
<gene>
    <name evidence="8" type="ORF">GM418_30100</name>
</gene>
<evidence type="ECO:0000256" key="1">
    <source>
        <dbReference type="ARBA" id="ARBA00022670"/>
    </source>
</evidence>
<dbReference type="RefSeq" id="WP_158871938.1">
    <property type="nucleotide sequence ID" value="NZ_CP046401.1"/>
</dbReference>
<dbReference type="InterPro" id="IPR035985">
    <property type="entry name" value="Ubiquitin-activating_enz"/>
</dbReference>
<evidence type="ECO:0000313" key="9">
    <source>
        <dbReference type="Proteomes" id="UP000428260"/>
    </source>
</evidence>
<evidence type="ECO:0000256" key="3">
    <source>
        <dbReference type="ARBA" id="ARBA00022801"/>
    </source>
</evidence>
<keyword evidence="1" id="KW-0645">Protease</keyword>
<evidence type="ECO:0000256" key="4">
    <source>
        <dbReference type="ARBA" id="ARBA00022833"/>
    </source>
</evidence>
<dbReference type="Pfam" id="PF14457">
    <property type="entry name" value="Prok-E2_A"/>
    <property type="match status" value="1"/>
</dbReference>
<feature type="domain" description="THIF-type NAD/FAD binding fold" evidence="6">
    <location>
        <begin position="352"/>
        <end position="482"/>
    </location>
</feature>
<dbReference type="Pfam" id="PF00899">
    <property type="entry name" value="ThiF"/>
    <property type="match status" value="1"/>
</dbReference>
<dbReference type="SUPFAM" id="SSF69572">
    <property type="entry name" value="Activating enzymes of the ubiquitin-like proteins"/>
    <property type="match status" value="1"/>
</dbReference>